<dbReference type="RefSeq" id="WP_013148408.1">
    <property type="nucleotide sequence ID" value="NC_014207.1"/>
</dbReference>
<feature type="chain" id="PRO_5003094681" description="Heme-binding protein" evidence="1">
    <location>
        <begin position="22"/>
        <end position="243"/>
    </location>
</feature>
<dbReference type="EMBL" id="CP002056">
    <property type="protein sequence ID" value="ADI30096.1"/>
    <property type="molecule type" value="Genomic_DNA"/>
</dbReference>
<reference evidence="3" key="1">
    <citation type="submission" date="2010-05" db="EMBL/GenBank/DDBJ databases">
        <title>Complete sequence of Methylotenera sp. 301.</title>
        <authorList>
            <person name="Lucas S."/>
            <person name="Copeland A."/>
            <person name="Lapidus A."/>
            <person name="Cheng J.-F."/>
            <person name="Bruce D."/>
            <person name="Goodwin L."/>
            <person name="Pitluck S."/>
            <person name="Clum A."/>
            <person name="Land M."/>
            <person name="Hauser L."/>
            <person name="Kyrpides N."/>
            <person name="Ivanova N."/>
            <person name="Chistoservova L."/>
            <person name="Kalyuzhnaya M."/>
            <person name="Woyke T."/>
        </authorList>
    </citation>
    <scope>NUCLEOTIDE SEQUENCE [LARGE SCALE GENOMIC DNA]</scope>
    <source>
        <strain evidence="3">301</strain>
    </source>
</reference>
<dbReference type="Pfam" id="PF03928">
    <property type="entry name" value="HbpS-like"/>
    <property type="match status" value="1"/>
</dbReference>
<name>D7DJ61_METV0</name>
<dbReference type="OrthoDB" id="263920at2"/>
<keyword evidence="1" id="KW-0732">Signal</keyword>
<keyword evidence="3" id="KW-1185">Reference proteome</keyword>
<protein>
    <recommendedName>
        <fullName evidence="4">Heme-binding protein</fullName>
    </recommendedName>
</protein>
<dbReference type="STRING" id="666681.M301_1716"/>
<gene>
    <name evidence="2" type="ordered locus">M301_1716</name>
</gene>
<dbReference type="KEGG" id="meh:M301_1716"/>
<proteinExistence type="predicted"/>
<feature type="signal peptide" evidence="1">
    <location>
        <begin position="1"/>
        <end position="21"/>
    </location>
</feature>
<evidence type="ECO:0008006" key="4">
    <source>
        <dbReference type="Google" id="ProtNLM"/>
    </source>
</evidence>
<accession>D7DJ61</accession>
<dbReference type="InterPro" id="IPR005624">
    <property type="entry name" value="PduO/GlcC-like"/>
</dbReference>
<reference evidence="2 3" key="2">
    <citation type="journal article" date="2011" name="J. Bacteriol.">
        <title>Genomes of three methylotrophs from a single niche uncover genetic and metabolic divergence of Methylophilaceae.</title>
        <authorList>
            <person name="Lapidus A."/>
            <person name="Clum A."/>
            <person name="Labutti K."/>
            <person name="Kaluzhnaya M.G."/>
            <person name="Lim S."/>
            <person name="Beck D.A."/>
            <person name="Glavina Del Rio T."/>
            <person name="Nolan M."/>
            <person name="Mavromatis K."/>
            <person name="Huntemann M."/>
            <person name="Lucas S."/>
            <person name="Lidstrom M.E."/>
            <person name="Ivanova N."/>
            <person name="Chistoserdova L."/>
        </authorList>
    </citation>
    <scope>NUCLEOTIDE SEQUENCE [LARGE SCALE GENOMIC DNA]</scope>
    <source>
        <strain evidence="2 3">301</strain>
    </source>
</reference>
<dbReference type="AlphaFoldDB" id="D7DJ61"/>
<sequence length="243" mass="24511" precursor="true">MTKKIAGLTFAVLASVFTANANAGCADISYTTLQQAANFARALGNTGGLSLNMWATFVDETGKVCAVVNTGVKGELAGNSQWLGSRVISAQKANTGNAFSLNGLAISSGALYAAVQPGGSLYGLQESNPVDAEAAYKGPATSFGKANDPLVGTRVGGVNVFGGGLPLYKNGVKIGGIGVSGDTSCTDHAFVWKMRQILAMEPAASVTQVEKLKLTGTFAALGDHPTCIGGAIGDQSGFVASAP</sequence>
<evidence type="ECO:0000313" key="3">
    <source>
        <dbReference type="Proteomes" id="UP000000383"/>
    </source>
</evidence>
<organism evidence="2 3">
    <name type="scientific">Methylotenera versatilis (strain 301)</name>
    <dbReference type="NCBI Taxonomy" id="666681"/>
    <lineage>
        <taxon>Bacteria</taxon>
        <taxon>Pseudomonadati</taxon>
        <taxon>Pseudomonadota</taxon>
        <taxon>Betaproteobacteria</taxon>
        <taxon>Nitrosomonadales</taxon>
        <taxon>Methylophilaceae</taxon>
        <taxon>Methylotenera</taxon>
    </lineage>
</organism>
<dbReference type="SUPFAM" id="SSF143744">
    <property type="entry name" value="GlcG-like"/>
    <property type="match status" value="1"/>
</dbReference>
<dbReference type="eggNOG" id="COG3193">
    <property type="taxonomic scope" value="Bacteria"/>
</dbReference>
<dbReference type="HOGENOM" id="CLU_090274_0_0_4"/>
<dbReference type="InterPro" id="IPR038084">
    <property type="entry name" value="PduO/GlcC-like_sf"/>
</dbReference>
<dbReference type="Proteomes" id="UP000000383">
    <property type="component" value="Chromosome"/>
</dbReference>
<evidence type="ECO:0000256" key="1">
    <source>
        <dbReference type="SAM" id="SignalP"/>
    </source>
</evidence>
<dbReference type="Gene3D" id="3.30.450.150">
    <property type="entry name" value="Haem-degrading domain"/>
    <property type="match status" value="1"/>
</dbReference>
<evidence type="ECO:0000313" key="2">
    <source>
        <dbReference type="EMBL" id="ADI30096.1"/>
    </source>
</evidence>